<keyword evidence="4 8" id="KW-0863">Zinc-finger</keyword>
<dbReference type="InterPro" id="IPR001841">
    <property type="entry name" value="Znf_RING"/>
</dbReference>
<protein>
    <recommendedName>
        <fullName evidence="12">RING-type domain-containing protein</fullName>
    </recommendedName>
</protein>
<dbReference type="PANTHER" id="PTHR46539:SF1">
    <property type="entry name" value="E3 UBIQUITIN-PROTEIN LIGASE ATL42"/>
    <property type="match status" value="1"/>
</dbReference>
<dbReference type="SUPFAM" id="SSF57850">
    <property type="entry name" value="RING/U-box"/>
    <property type="match status" value="1"/>
</dbReference>
<evidence type="ECO:0000256" key="11">
    <source>
        <dbReference type="SAM" id="SignalP"/>
    </source>
</evidence>
<feature type="signal peptide" evidence="11">
    <location>
        <begin position="1"/>
        <end position="23"/>
    </location>
</feature>
<proteinExistence type="predicted"/>
<evidence type="ECO:0000256" key="9">
    <source>
        <dbReference type="SAM" id="MobiDB-lite"/>
    </source>
</evidence>
<evidence type="ECO:0000259" key="12">
    <source>
        <dbReference type="PROSITE" id="PS50089"/>
    </source>
</evidence>
<evidence type="ECO:0000256" key="3">
    <source>
        <dbReference type="ARBA" id="ARBA00022723"/>
    </source>
</evidence>
<comment type="caution">
    <text evidence="13">The sequence shown here is derived from an EMBL/GenBank/DDBJ whole genome shotgun (WGS) entry which is preliminary data.</text>
</comment>
<organism evidence="13 14">
    <name type="scientific">Heterodera trifolii</name>
    <dbReference type="NCBI Taxonomy" id="157864"/>
    <lineage>
        <taxon>Eukaryota</taxon>
        <taxon>Metazoa</taxon>
        <taxon>Ecdysozoa</taxon>
        <taxon>Nematoda</taxon>
        <taxon>Chromadorea</taxon>
        <taxon>Rhabditida</taxon>
        <taxon>Tylenchina</taxon>
        <taxon>Tylenchomorpha</taxon>
        <taxon>Tylenchoidea</taxon>
        <taxon>Heteroderidae</taxon>
        <taxon>Heteroderinae</taxon>
        <taxon>Heterodera</taxon>
    </lineage>
</organism>
<dbReference type="Proteomes" id="UP001620626">
    <property type="component" value="Unassembled WGS sequence"/>
</dbReference>
<evidence type="ECO:0000256" key="10">
    <source>
        <dbReference type="SAM" id="Phobius"/>
    </source>
</evidence>
<evidence type="ECO:0000313" key="14">
    <source>
        <dbReference type="Proteomes" id="UP001620626"/>
    </source>
</evidence>
<dbReference type="InterPro" id="IPR013083">
    <property type="entry name" value="Znf_RING/FYVE/PHD"/>
</dbReference>
<dbReference type="PROSITE" id="PS50089">
    <property type="entry name" value="ZF_RING_2"/>
    <property type="match status" value="1"/>
</dbReference>
<keyword evidence="14" id="KW-1185">Reference proteome</keyword>
<feature type="region of interest" description="Disordered" evidence="9">
    <location>
        <begin position="387"/>
        <end position="416"/>
    </location>
</feature>
<reference evidence="13 14" key="1">
    <citation type="submission" date="2024-10" db="EMBL/GenBank/DDBJ databases">
        <authorList>
            <person name="Kim D."/>
        </authorList>
    </citation>
    <scope>NUCLEOTIDE SEQUENCE [LARGE SCALE GENOMIC DNA]</scope>
    <source>
        <strain evidence="13">BH-2024</strain>
    </source>
</reference>
<evidence type="ECO:0000313" key="13">
    <source>
        <dbReference type="EMBL" id="KAL3107048.1"/>
    </source>
</evidence>
<dbReference type="SMART" id="SM00184">
    <property type="entry name" value="RING"/>
    <property type="match status" value="1"/>
</dbReference>
<evidence type="ECO:0000256" key="8">
    <source>
        <dbReference type="PROSITE-ProRule" id="PRU00175"/>
    </source>
</evidence>
<dbReference type="Gene3D" id="3.30.40.10">
    <property type="entry name" value="Zinc/RING finger domain, C3HC4 (zinc finger)"/>
    <property type="match status" value="1"/>
</dbReference>
<evidence type="ECO:0000256" key="2">
    <source>
        <dbReference type="ARBA" id="ARBA00022692"/>
    </source>
</evidence>
<gene>
    <name evidence="13" type="ORF">niasHT_019444</name>
</gene>
<keyword evidence="7 10" id="KW-0472">Membrane</keyword>
<keyword evidence="3" id="KW-0479">Metal-binding</keyword>
<evidence type="ECO:0000256" key="7">
    <source>
        <dbReference type="ARBA" id="ARBA00023136"/>
    </source>
</evidence>
<dbReference type="AlphaFoldDB" id="A0ABD2KVU4"/>
<keyword evidence="11" id="KW-0732">Signal</keyword>
<dbReference type="CDD" id="cd16473">
    <property type="entry name" value="RING-H2_RNF103"/>
    <property type="match status" value="1"/>
</dbReference>
<feature type="domain" description="RING-type" evidence="12">
    <location>
        <begin position="327"/>
        <end position="370"/>
    </location>
</feature>
<name>A0ABD2KVU4_9BILA</name>
<feature type="chain" id="PRO_5044747825" description="RING-type domain-containing protein" evidence="11">
    <location>
        <begin position="24"/>
        <end position="416"/>
    </location>
</feature>
<keyword evidence="6 10" id="KW-1133">Transmembrane helix</keyword>
<sequence>MSAEFSICLLLLLFLFFSLSAFATFEFDGKQNLTDGQFLGGQIKNLELLQTKFMDTKLMKKFLFELSKKQRILEALFAGEKKHLLRSDAFPPPFFASDEFECLKTKLSSIHANDPALSQLLNGLFAAEIRAKRKLESLAGFDEFSLLKELKKSVAFALLFLAKRRRIQLNKYGEKQHFDLSKESAKSCDNFNKNGRKGTPHNDEKFLRFAFRVNQIDLDEAALFNGLKDEKRRRRRKRMINSYVLYSMILAMFFLIIICLCFIGCHDTQNNSRNIHRNNGQTEANGAMTSRLATLAMNNKRYLDTFNGIPSVVVGAKKLSEEERTECAICLCQIDAGTKVKPLPICKHIFHNECIEMWIGGGHNGCPICRQEILDTDMLSITTANAPEQNGQQQQQTAIENDNDNSDILSENDRRA</sequence>
<keyword evidence="2 10" id="KW-0812">Transmembrane</keyword>
<evidence type="ECO:0000256" key="6">
    <source>
        <dbReference type="ARBA" id="ARBA00022989"/>
    </source>
</evidence>
<dbReference type="GO" id="GO:0008270">
    <property type="term" value="F:zinc ion binding"/>
    <property type="evidence" value="ECO:0007669"/>
    <property type="project" value="UniProtKB-KW"/>
</dbReference>
<dbReference type="GO" id="GO:0016020">
    <property type="term" value="C:membrane"/>
    <property type="evidence" value="ECO:0007669"/>
    <property type="project" value="UniProtKB-SubCell"/>
</dbReference>
<keyword evidence="5" id="KW-0862">Zinc</keyword>
<feature type="transmembrane region" description="Helical" evidence="10">
    <location>
        <begin position="243"/>
        <end position="265"/>
    </location>
</feature>
<evidence type="ECO:0000256" key="5">
    <source>
        <dbReference type="ARBA" id="ARBA00022833"/>
    </source>
</evidence>
<comment type="subcellular location">
    <subcellularLocation>
        <location evidence="1">Membrane</location>
    </subcellularLocation>
</comment>
<dbReference type="PANTHER" id="PTHR46539">
    <property type="entry name" value="E3 UBIQUITIN-PROTEIN LIGASE ATL42"/>
    <property type="match status" value="1"/>
</dbReference>
<dbReference type="Pfam" id="PF13639">
    <property type="entry name" value="zf-RING_2"/>
    <property type="match status" value="1"/>
</dbReference>
<dbReference type="EMBL" id="JBICBT010000626">
    <property type="protein sequence ID" value="KAL3107048.1"/>
    <property type="molecule type" value="Genomic_DNA"/>
</dbReference>
<accession>A0ABD2KVU4</accession>
<evidence type="ECO:0000256" key="4">
    <source>
        <dbReference type="ARBA" id="ARBA00022771"/>
    </source>
</evidence>
<evidence type="ECO:0000256" key="1">
    <source>
        <dbReference type="ARBA" id="ARBA00004370"/>
    </source>
</evidence>